<evidence type="ECO:0000313" key="2">
    <source>
        <dbReference type="EMBL" id="MBC8595564.1"/>
    </source>
</evidence>
<dbReference type="Proteomes" id="UP000647416">
    <property type="component" value="Unassembled WGS sequence"/>
</dbReference>
<keyword evidence="3" id="KW-1185">Reference proteome</keyword>
<keyword evidence="1" id="KW-1133">Transmembrane helix</keyword>
<keyword evidence="1" id="KW-0812">Transmembrane</keyword>
<dbReference type="EMBL" id="JACRTE010000001">
    <property type="protein sequence ID" value="MBC8595564.1"/>
    <property type="molecule type" value="Genomic_DNA"/>
</dbReference>
<dbReference type="AlphaFoldDB" id="A0A926FBS0"/>
<dbReference type="InterPro" id="IPR010897">
    <property type="entry name" value="Spore_II_P"/>
</dbReference>
<keyword evidence="1" id="KW-0472">Membrane</keyword>
<evidence type="ECO:0000256" key="1">
    <source>
        <dbReference type="SAM" id="Phobius"/>
    </source>
</evidence>
<reference evidence="2" key="1">
    <citation type="submission" date="2020-08" db="EMBL/GenBank/DDBJ databases">
        <title>Genome public.</title>
        <authorList>
            <person name="Liu C."/>
            <person name="Sun Q."/>
        </authorList>
    </citation>
    <scope>NUCLEOTIDE SEQUENCE</scope>
    <source>
        <strain evidence="2">NSJ-50</strain>
    </source>
</reference>
<sequence>MKYRYAKKAQSLKITGIYASVFLFLTIFILNFPALHFNFDIQKSALSSAVVNMPKSNGSVAVKSAAAAVKYVCGRYFSQESFLRDAFPYIEAKKTPEIKVTDTPPSATSENENSVQKPNIKETKMVSKNLQIKNETDYKIDVQSLLSEKPAFTKTDGQPLVLIMHTHSSEAYESNGEYQTSDTDRTQDANYNVIKVGDKLTEMLEDKGISVIHDKTVHDYPSYTHSYKKSLETIERNLKEHPSIKIVFDVHRDALGDAQNKVKFTADINGEKAAQAMLVCGTNSMGLWFDNWEDNLRFAMQIQDRLERCYPGLARPVNIRRERFNLHATRGSVLIEVGTNGNTLDEALVCAKYLGDTLADVINDLTILQ</sequence>
<accession>A0A926FBS0</accession>
<dbReference type="Pfam" id="PF07454">
    <property type="entry name" value="SpoIIP"/>
    <property type="match status" value="1"/>
</dbReference>
<organism evidence="2 3">
    <name type="scientific">Qingrenia yutianensis</name>
    <dbReference type="NCBI Taxonomy" id="2763676"/>
    <lineage>
        <taxon>Bacteria</taxon>
        <taxon>Bacillati</taxon>
        <taxon>Bacillota</taxon>
        <taxon>Clostridia</taxon>
        <taxon>Eubacteriales</taxon>
        <taxon>Oscillospiraceae</taxon>
        <taxon>Qingrenia</taxon>
    </lineage>
</organism>
<name>A0A926FBS0_9FIRM</name>
<evidence type="ECO:0000313" key="3">
    <source>
        <dbReference type="Proteomes" id="UP000647416"/>
    </source>
</evidence>
<gene>
    <name evidence="2" type="ORF">H8706_01595</name>
</gene>
<proteinExistence type="predicted"/>
<dbReference type="NCBIfam" id="TIGR02867">
    <property type="entry name" value="spore_II_P"/>
    <property type="match status" value="1"/>
</dbReference>
<comment type="caution">
    <text evidence="2">The sequence shown here is derived from an EMBL/GenBank/DDBJ whole genome shotgun (WGS) entry which is preliminary data.</text>
</comment>
<feature type="transmembrane region" description="Helical" evidence="1">
    <location>
        <begin position="12"/>
        <end position="34"/>
    </location>
</feature>
<dbReference type="RefSeq" id="WP_262431231.1">
    <property type="nucleotide sequence ID" value="NZ_JACRTE010000001.1"/>
</dbReference>
<protein>
    <submittedName>
        <fullName evidence="2">Stage II sporulation protein P</fullName>
    </submittedName>
</protein>